<gene>
    <name evidence="2" type="ORF">GCD22_02611</name>
</gene>
<dbReference type="GeneID" id="60696869"/>
<evidence type="ECO:0000256" key="1">
    <source>
        <dbReference type="SAM" id="SignalP"/>
    </source>
</evidence>
<proteinExistence type="predicted"/>
<dbReference type="AlphaFoldDB" id="A0A5P9XSQ9"/>
<protein>
    <recommendedName>
        <fullName evidence="4">Adhesin</fullName>
    </recommendedName>
</protein>
<name>A0A5P9XSQ9_ACITH</name>
<feature type="signal peptide" evidence="1">
    <location>
        <begin position="1"/>
        <end position="23"/>
    </location>
</feature>
<accession>A0A5P9XSQ9</accession>
<reference evidence="2 3" key="1">
    <citation type="submission" date="2019-10" db="EMBL/GenBank/DDBJ databases">
        <authorList>
            <person name="Wang R."/>
        </authorList>
    </citation>
    <scope>NUCLEOTIDE SEQUENCE [LARGE SCALE GENOMIC DNA]</scope>
    <source>
        <strain evidence="2 3">ATCC 19377</strain>
    </source>
</reference>
<dbReference type="Proteomes" id="UP000363590">
    <property type="component" value="Chromosome"/>
</dbReference>
<dbReference type="EMBL" id="CP045571">
    <property type="protein sequence ID" value="QFX96788.1"/>
    <property type="molecule type" value="Genomic_DNA"/>
</dbReference>
<dbReference type="RefSeq" id="WP_051690683.1">
    <property type="nucleotide sequence ID" value="NZ_CP045571.1"/>
</dbReference>
<sequence>MKPITPGLLVGLLLTLTSYSMNAVALPEQTFNNNQTSSVISGSAFANSNGVVAINQAAGVANAQANSVSIIMGANKPVNNSILAQSVTSEPDQIATSQLKNLNSVSISATAFKGAEGIAQINQVAGSGNASANSFTLGIAPGVIH</sequence>
<evidence type="ECO:0008006" key="4">
    <source>
        <dbReference type="Google" id="ProtNLM"/>
    </source>
</evidence>
<evidence type="ECO:0000313" key="2">
    <source>
        <dbReference type="EMBL" id="QFX96788.1"/>
    </source>
</evidence>
<keyword evidence="1" id="KW-0732">Signal</keyword>
<feature type="chain" id="PRO_5024464956" description="Adhesin" evidence="1">
    <location>
        <begin position="24"/>
        <end position="145"/>
    </location>
</feature>
<dbReference type="KEGG" id="atx:GCD22_02611"/>
<evidence type="ECO:0000313" key="3">
    <source>
        <dbReference type="Proteomes" id="UP000363590"/>
    </source>
</evidence>
<organism evidence="2 3">
    <name type="scientific">Acidithiobacillus thiooxidans ATCC 19377</name>
    <dbReference type="NCBI Taxonomy" id="637390"/>
    <lineage>
        <taxon>Bacteria</taxon>
        <taxon>Pseudomonadati</taxon>
        <taxon>Pseudomonadota</taxon>
        <taxon>Acidithiobacillia</taxon>
        <taxon>Acidithiobacillales</taxon>
        <taxon>Acidithiobacillaceae</taxon>
        <taxon>Acidithiobacillus</taxon>
    </lineage>
</organism>